<comment type="caution">
    <text evidence="10">The sequence shown here is derived from an EMBL/GenBank/DDBJ whole genome shotgun (WGS) entry which is preliminary data.</text>
</comment>
<comment type="function">
    <text evidence="9">Accessory subunit of the mitochondrial membrane respiratory chain NADH dehydrogenase (Complex I), that is believed not to be involved in catalysis. Complex I functions in the transfer of electrons from NADH to the respiratory chain. The immediate electron acceptor for the enzyme is believed to be ubiquinone.</text>
</comment>
<evidence type="ECO:0000256" key="3">
    <source>
        <dbReference type="ARBA" id="ARBA00022660"/>
    </source>
</evidence>
<keyword evidence="3 9" id="KW-0679">Respiratory chain</keyword>
<evidence type="ECO:0000256" key="7">
    <source>
        <dbReference type="ARBA" id="ARBA00023128"/>
    </source>
</evidence>
<reference evidence="10" key="1">
    <citation type="submission" date="2020-05" db="EMBL/GenBank/DDBJ databases">
        <title>Phylogenomic resolution of chytrid fungi.</title>
        <authorList>
            <person name="Stajich J.E."/>
            <person name="Amses K."/>
            <person name="Simmons R."/>
            <person name="Seto K."/>
            <person name="Myers J."/>
            <person name="Bonds A."/>
            <person name="Quandt C.A."/>
            <person name="Barry K."/>
            <person name="Liu P."/>
            <person name="Grigoriev I."/>
            <person name="Longcore J.E."/>
            <person name="James T.Y."/>
        </authorList>
    </citation>
    <scope>NUCLEOTIDE SEQUENCE</scope>
    <source>
        <strain evidence="10">JEL0318</strain>
    </source>
</reference>
<comment type="similarity">
    <text evidence="1 9">Belongs to the complex I NDUFS4 subunit family.</text>
</comment>
<comment type="subcellular location">
    <subcellularLocation>
        <location evidence="9">Mitochondrion inner membrane</location>
        <topology evidence="9">Peripheral membrane protein</topology>
        <orientation evidence="9">Matrix side</orientation>
    </subcellularLocation>
</comment>
<protein>
    <recommendedName>
        <fullName evidence="9">NADH dehydrogenase [ubiquinone] iron-sulfur protein 4, mitochondrial</fullName>
    </recommendedName>
</protein>
<evidence type="ECO:0000313" key="10">
    <source>
        <dbReference type="EMBL" id="KAJ3054095.1"/>
    </source>
</evidence>
<sequence>MSSLRPLSRAAALRNPSVRLVTPQRSITTPFYSAEYLGALGADKIAEEQHKKGDLVIPPPPRGERKIFPADIASGVPPEISRRSVRIYRPAKTAMQSGTKGMNYWRLDFDIQERWENPLMGWSSSHDPVQGVHIKFSSKDDAILFAERQGYDWWVEEPKPEKERVKVYADNFKYVPGKLRIIKTK</sequence>
<keyword evidence="8 9" id="KW-0472">Membrane</keyword>
<dbReference type="FunFam" id="3.30.160.190:FF:000001">
    <property type="entry name" value="NADH-ubiquinone oxidoreductase 21 kDa subunit mitochondrial"/>
    <property type="match status" value="1"/>
</dbReference>
<evidence type="ECO:0000256" key="1">
    <source>
        <dbReference type="ARBA" id="ARBA00005882"/>
    </source>
</evidence>
<keyword evidence="11" id="KW-1185">Reference proteome</keyword>
<dbReference type="GO" id="GO:0022900">
    <property type="term" value="P:electron transport chain"/>
    <property type="evidence" value="ECO:0007669"/>
    <property type="project" value="InterPro"/>
</dbReference>
<evidence type="ECO:0000256" key="9">
    <source>
        <dbReference type="RuleBase" id="RU367010"/>
    </source>
</evidence>
<keyword evidence="5 9" id="KW-0809">Transit peptide</keyword>
<dbReference type="InterPro" id="IPR038532">
    <property type="entry name" value="NDUFS4-like_sf"/>
</dbReference>
<evidence type="ECO:0000256" key="2">
    <source>
        <dbReference type="ARBA" id="ARBA00022448"/>
    </source>
</evidence>
<dbReference type="Proteomes" id="UP001212841">
    <property type="component" value="Unassembled WGS sequence"/>
</dbReference>
<evidence type="ECO:0000313" key="11">
    <source>
        <dbReference type="Proteomes" id="UP001212841"/>
    </source>
</evidence>
<keyword evidence="4 9" id="KW-0999">Mitochondrion inner membrane</keyword>
<accession>A0AAD5SGS1</accession>
<dbReference type="Gene3D" id="3.30.160.190">
    <property type="entry name" value="atu1810 like domain"/>
    <property type="match status" value="1"/>
</dbReference>
<dbReference type="Pfam" id="PF04800">
    <property type="entry name" value="NDUS4"/>
    <property type="match status" value="1"/>
</dbReference>
<keyword evidence="2 9" id="KW-0813">Transport</keyword>
<name>A0AAD5SGS1_9FUNG</name>
<dbReference type="GO" id="GO:0005743">
    <property type="term" value="C:mitochondrial inner membrane"/>
    <property type="evidence" value="ECO:0007669"/>
    <property type="project" value="UniProtKB-SubCell"/>
</dbReference>
<proteinExistence type="inferred from homology"/>
<keyword evidence="7 9" id="KW-0496">Mitochondrion</keyword>
<gene>
    <name evidence="10" type="ORF">HK097_002681</name>
</gene>
<evidence type="ECO:0000256" key="6">
    <source>
        <dbReference type="ARBA" id="ARBA00022982"/>
    </source>
</evidence>
<organism evidence="10 11">
    <name type="scientific">Rhizophlyctis rosea</name>
    <dbReference type="NCBI Taxonomy" id="64517"/>
    <lineage>
        <taxon>Eukaryota</taxon>
        <taxon>Fungi</taxon>
        <taxon>Fungi incertae sedis</taxon>
        <taxon>Chytridiomycota</taxon>
        <taxon>Chytridiomycota incertae sedis</taxon>
        <taxon>Chytridiomycetes</taxon>
        <taxon>Rhizophlyctidales</taxon>
        <taxon>Rhizophlyctidaceae</taxon>
        <taxon>Rhizophlyctis</taxon>
    </lineage>
</organism>
<dbReference type="EMBL" id="JADGJD010000159">
    <property type="protein sequence ID" value="KAJ3054095.1"/>
    <property type="molecule type" value="Genomic_DNA"/>
</dbReference>
<evidence type="ECO:0000256" key="8">
    <source>
        <dbReference type="ARBA" id="ARBA00023136"/>
    </source>
</evidence>
<evidence type="ECO:0000256" key="5">
    <source>
        <dbReference type="ARBA" id="ARBA00022946"/>
    </source>
</evidence>
<dbReference type="AlphaFoldDB" id="A0AAD5SGS1"/>
<dbReference type="InterPro" id="IPR006885">
    <property type="entry name" value="NADH_UbQ_FeS_4_mit-like"/>
</dbReference>
<evidence type="ECO:0000256" key="4">
    <source>
        <dbReference type="ARBA" id="ARBA00022792"/>
    </source>
</evidence>
<keyword evidence="6 9" id="KW-0249">Electron transport</keyword>
<dbReference type="PANTHER" id="PTHR12219">
    <property type="entry name" value="NADH-UBIQUINONE OXIDOREDUCTASE"/>
    <property type="match status" value="1"/>
</dbReference>
<dbReference type="PANTHER" id="PTHR12219:SF8">
    <property type="entry name" value="NADH DEHYDROGENASE [UBIQUINONE] IRON-SULFUR PROTEIN 4, MITOCHONDRIAL"/>
    <property type="match status" value="1"/>
</dbReference>